<feature type="coiled-coil region" evidence="1">
    <location>
        <begin position="25"/>
        <end position="52"/>
    </location>
</feature>
<accession>A0AAD4XDJ1</accession>
<proteinExistence type="predicted"/>
<evidence type="ECO:0000256" key="1">
    <source>
        <dbReference type="SAM" id="Coils"/>
    </source>
</evidence>
<evidence type="ECO:0000313" key="2">
    <source>
        <dbReference type="EMBL" id="KAI3906902.1"/>
    </source>
</evidence>
<sequence>FAMSSALTYEEFKAAIAEDLNPVSNINLQLVFEELLERIKEKEEKEAKKRQRLFDDFSDLLRSIKG</sequence>
<organism evidence="2 3">
    <name type="scientific">Papaver atlanticum</name>
    <dbReference type="NCBI Taxonomy" id="357466"/>
    <lineage>
        <taxon>Eukaryota</taxon>
        <taxon>Viridiplantae</taxon>
        <taxon>Streptophyta</taxon>
        <taxon>Embryophyta</taxon>
        <taxon>Tracheophyta</taxon>
        <taxon>Spermatophyta</taxon>
        <taxon>Magnoliopsida</taxon>
        <taxon>Ranunculales</taxon>
        <taxon>Papaveraceae</taxon>
        <taxon>Papaveroideae</taxon>
        <taxon>Papaver</taxon>
    </lineage>
</organism>
<dbReference type="Pfam" id="PF25432">
    <property type="entry name" value="FF_PRPF40A"/>
    <property type="match status" value="1"/>
</dbReference>
<gene>
    <name evidence="2" type="ORF">MKW98_004952</name>
</gene>
<reference evidence="2" key="1">
    <citation type="submission" date="2022-04" db="EMBL/GenBank/DDBJ databases">
        <title>A functionally conserved STORR gene fusion in Papaver species that diverged 16.8 million years ago.</title>
        <authorList>
            <person name="Catania T."/>
        </authorList>
    </citation>
    <scope>NUCLEOTIDE SEQUENCE</scope>
    <source>
        <strain evidence="2">S-188037</strain>
    </source>
</reference>
<feature type="non-terminal residue" evidence="2">
    <location>
        <position position="66"/>
    </location>
</feature>
<protein>
    <submittedName>
        <fullName evidence="2">Uncharacterized protein</fullName>
    </submittedName>
</protein>
<keyword evidence="3" id="KW-1185">Reference proteome</keyword>
<keyword evidence="1" id="KW-0175">Coiled coil</keyword>
<dbReference type="Proteomes" id="UP001202328">
    <property type="component" value="Unassembled WGS sequence"/>
</dbReference>
<evidence type="ECO:0000313" key="3">
    <source>
        <dbReference type="Proteomes" id="UP001202328"/>
    </source>
</evidence>
<comment type="caution">
    <text evidence="2">The sequence shown here is derived from an EMBL/GenBank/DDBJ whole genome shotgun (WGS) entry which is preliminary data.</text>
</comment>
<name>A0AAD4XDJ1_9MAGN</name>
<dbReference type="AlphaFoldDB" id="A0AAD4XDJ1"/>
<dbReference type="EMBL" id="JAJJMB010010711">
    <property type="protein sequence ID" value="KAI3906902.1"/>
    <property type="molecule type" value="Genomic_DNA"/>
</dbReference>